<dbReference type="SUPFAM" id="SSF57850">
    <property type="entry name" value="RING/U-box"/>
    <property type="match status" value="1"/>
</dbReference>
<evidence type="ECO:0000256" key="1">
    <source>
        <dbReference type="PROSITE-ProRule" id="PRU00175"/>
    </source>
</evidence>
<keyword evidence="1" id="KW-0863">Zinc-finger</keyword>
<dbReference type="Proteomes" id="UP001642360">
    <property type="component" value="Unassembled WGS sequence"/>
</dbReference>
<comment type="caution">
    <text evidence="4">The sequence shown here is derived from an EMBL/GenBank/DDBJ whole genome shotgun (WGS) entry which is preliminary data.</text>
</comment>
<feature type="compositionally biased region" description="Basic and acidic residues" evidence="2">
    <location>
        <begin position="456"/>
        <end position="466"/>
    </location>
</feature>
<feature type="compositionally biased region" description="Low complexity" evidence="2">
    <location>
        <begin position="474"/>
        <end position="486"/>
    </location>
</feature>
<evidence type="ECO:0000313" key="4">
    <source>
        <dbReference type="EMBL" id="CAK9186847.1"/>
    </source>
</evidence>
<dbReference type="GO" id="GO:0008270">
    <property type="term" value="F:zinc ion binding"/>
    <property type="evidence" value="ECO:0007669"/>
    <property type="project" value="UniProtKB-KW"/>
</dbReference>
<evidence type="ECO:0000313" key="5">
    <source>
        <dbReference type="Proteomes" id="UP001642360"/>
    </source>
</evidence>
<gene>
    <name evidence="4" type="ORF">ILEXP_LOCUS57351</name>
</gene>
<keyword evidence="1" id="KW-0862">Zinc</keyword>
<dbReference type="CDD" id="cd16448">
    <property type="entry name" value="RING-H2"/>
    <property type="match status" value="1"/>
</dbReference>
<dbReference type="EMBL" id="CAUOFW020009724">
    <property type="protein sequence ID" value="CAK9186847.1"/>
    <property type="molecule type" value="Genomic_DNA"/>
</dbReference>
<accession>A0ABC8V1X3</accession>
<protein>
    <recommendedName>
        <fullName evidence="3">RING-type domain-containing protein</fullName>
    </recommendedName>
</protein>
<keyword evidence="5" id="KW-1185">Reference proteome</keyword>
<organism evidence="4 5">
    <name type="scientific">Ilex paraguariensis</name>
    <name type="common">yerba mate</name>
    <dbReference type="NCBI Taxonomy" id="185542"/>
    <lineage>
        <taxon>Eukaryota</taxon>
        <taxon>Viridiplantae</taxon>
        <taxon>Streptophyta</taxon>
        <taxon>Embryophyta</taxon>
        <taxon>Tracheophyta</taxon>
        <taxon>Spermatophyta</taxon>
        <taxon>Magnoliopsida</taxon>
        <taxon>eudicotyledons</taxon>
        <taxon>Gunneridae</taxon>
        <taxon>Pentapetalae</taxon>
        <taxon>asterids</taxon>
        <taxon>campanulids</taxon>
        <taxon>Aquifoliales</taxon>
        <taxon>Aquifoliaceae</taxon>
        <taxon>Ilex</taxon>
    </lineage>
</organism>
<dbReference type="PROSITE" id="PS50089">
    <property type="entry name" value="ZF_RING_2"/>
    <property type="match status" value="1"/>
</dbReference>
<evidence type="ECO:0000256" key="2">
    <source>
        <dbReference type="SAM" id="MobiDB-lite"/>
    </source>
</evidence>
<keyword evidence="1" id="KW-0479">Metal-binding</keyword>
<evidence type="ECO:0000259" key="3">
    <source>
        <dbReference type="PROSITE" id="PS50089"/>
    </source>
</evidence>
<dbReference type="PANTHER" id="PTHR31150">
    <property type="entry name" value="EXPRESSED PROTEIN"/>
    <property type="match status" value="1"/>
</dbReference>
<feature type="region of interest" description="Disordered" evidence="2">
    <location>
        <begin position="455"/>
        <end position="488"/>
    </location>
</feature>
<feature type="domain" description="RING-type" evidence="3">
    <location>
        <begin position="730"/>
        <end position="785"/>
    </location>
</feature>
<dbReference type="AlphaFoldDB" id="A0ABC8V1X3"/>
<dbReference type="InterPro" id="IPR001841">
    <property type="entry name" value="Znf_RING"/>
</dbReference>
<sequence length="790" mass="85473">MGSDKPNTEDIEPTEAADWSKIFHNSNSVGADCMSFPYMPLPDGPHYQSYAHDIRETGGNLMADFMKVNSLQNAPIDPNTINPRYNFPRFVRGSDISPPVENLREMHQPVNHDNMVTYENEMIGGHHLGSFRSPQMNRRFMPMSSIAAGTYQMSGQGGEAEIGSTNEPQINRNFVDIGCSTPMLYHTHNFGEIGTDNNVKVSEVQVSCLEGIDGSFLTLGIGDRKETRSKPEFDSWEIARKLNETSPHFCNSQVQQTTRIGGKTETRSKSKFDTRQIASKLEETVSLDFSTPHVQQTIRNSSSMGHNLAADHSSPVYTVDDWTSSHNDAGVIHSANPGLSSTSLRNIQSLQRDVRNTFFVPSNRISGFAGRKDARTADLDPYQIFQCDRAPSSLPLSGTSAGFLGLGHTGFPGLALGPANPSWISTRPTSNQLQDCYSKHAKNFFSESSMNSSFLSHRESSSKQDHPGQLIPCSEGSTTQSSESGQPLRRIGVQPVGRLFSAHEISDAQAAVGRQVPKRSGVQVTEGSAAQAGASGPFPKRLGVHFNESVAAQIAEAGPFPRGMGLETFYNIQRSQGTGPVQPTKNLLRPPIAIGWPHDSVPAQFSVDLHGPSSTAGRSQDAVPVHVSKDCLRPVSTTGQGIPVAKAKGVSQASDVLGARSFKRGAIQPPPAARWVQRRKITPQPIIHPSMPYATQSAAPIPIPAIAPAAAHIKWQGLDGRPPQPTGHKCLICKRDLSFTPDGPVYQPGVAPAVAVLPCGHTFHDHCLQIITPDDQVKDPPCIPCAMGET</sequence>
<proteinExistence type="predicted"/>
<name>A0ABC8V1X3_9AQUA</name>
<reference evidence="4 5" key="1">
    <citation type="submission" date="2024-02" db="EMBL/GenBank/DDBJ databases">
        <authorList>
            <person name="Vignale AGUSTIN F."/>
            <person name="Sosa J E."/>
            <person name="Modenutti C."/>
        </authorList>
    </citation>
    <scope>NUCLEOTIDE SEQUENCE [LARGE SCALE GENOMIC DNA]</scope>
</reference>
<dbReference type="PANTHER" id="PTHR31150:SF19">
    <property type="entry name" value="RING-TYPE DOMAIN-CONTAINING PROTEIN"/>
    <property type="match status" value="1"/>
</dbReference>